<evidence type="ECO:0000313" key="3">
    <source>
        <dbReference type="Proteomes" id="UP000198771"/>
    </source>
</evidence>
<protein>
    <submittedName>
        <fullName evidence="2">Uncharacterized protein</fullName>
    </submittedName>
</protein>
<accession>A0A1G6C1G7</accession>
<proteinExistence type="predicted"/>
<feature type="region of interest" description="Disordered" evidence="1">
    <location>
        <begin position="13"/>
        <end position="41"/>
    </location>
</feature>
<dbReference type="Proteomes" id="UP000198771">
    <property type="component" value="Unassembled WGS sequence"/>
</dbReference>
<gene>
    <name evidence="2" type="ORF">SAMN05660653_01284</name>
</gene>
<name>A0A1G6C1G7_9BACT</name>
<organism evidence="2 3">
    <name type="scientific">Desulfonatronum thiosulfatophilum</name>
    <dbReference type="NCBI Taxonomy" id="617002"/>
    <lineage>
        <taxon>Bacteria</taxon>
        <taxon>Pseudomonadati</taxon>
        <taxon>Thermodesulfobacteriota</taxon>
        <taxon>Desulfovibrionia</taxon>
        <taxon>Desulfovibrionales</taxon>
        <taxon>Desulfonatronaceae</taxon>
        <taxon>Desulfonatronum</taxon>
    </lineage>
</organism>
<sequence>MLVALPVMTIGAHKPQGQETRRQGVLFDDLSESASREQHSP</sequence>
<dbReference type="EMBL" id="FMXO01000006">
    <property type="protein sequence ID" value="SDB26723.1"/>
    <property type="molecule type" value="Genomic_DNA"/>
</dbReference>
<dbReference type="AlphaFoldDB" id="A0A1G6C1G7"/>
<evidence type="ECO:0000256" key="1">
    <source>
        <dbReference type="SAM" id="MobiDB-lite"/>
    </source>
</evidence>
<keyword evidence="3" id="KW-1185">Reference proteome</keyword>
<reference evidence="2 3" key="1">
    <citation type="submission" date="2016-10" db="EMBL/GenBank/DDBJ databases">
        <authorList>
            <person name="de Groot N.N."/>
        </authorList>
    </citation>
    <scope>NUCLEOTIDE SEQUENCE [LARGE SCALE GENOMIC DNA]</scope>
    <source>
        <strain evidence="2 3">ASO4-2</strain>
    </source>
</reference>
<evidence type="ECO:0000313" key="2">
    <source>
        <dbReference type="EMBL" id="SDB26723.1"/>
    </source>
</evidence>